<feature type="compositionally biased region" description="Basic and acidic residues" evidence="1">
    <location>
        <begin position="68"/>
        <end position="88"/>
    </location>
</feature>
<dbReference type="Proteomes" id="UP000015105">
    <property type="component" value="Chromosome 4D"/>
</dbReference>
<feature type="compositionally biased region" description="Polar residues" evidence="1">
    <location>
        <begin position="47"/>
        <end position="62"/>
    </location>
</feature>
<feature type="region of interest" description="Disordered" evidence="1">
    <location>
        <begin position="1"/>
        <end position="88"/>
    </location>
</feature>
<dbReference type="EnsemblPlants" id="AET4Gv20091000.8">
    <property type="protein sequence ID" value="AET4Gv20091000.8"/>
    <property type="gene ID" value="AET4Gv20091000"/>
</dbReference>
<proteinExistence type="predicted"/>
<sequence>MKRYFSSVAATEVSTPGVLAGGNEGAERSEATPENETNAEMGPPPLTSNNPPSISTRESNIPDSARGQLREGDIQPDPGLRKPIESLDPDIRDVARRMYVNMGPCQPTGHKFKKETRGTSLKKRSFQAKWFGMIQYPLGAVQGGVVVKCGKSFLSYEYYQD</sequence>
<organism evidence="2 3">
    <name type="scientific">Aegilops tauschii subsp. strangulata</name>
    <name type="common">Goatgrass</name>
    <dbReference type="NCBI Taxonomy" id="200361"/>
    <lineage>
        <taxon>Eukaryota</taxon>
        <taxon>Viridiplantae</taxon>
        <taxon>Streptophyta</taxon>
        <taxon>Embryophyta</taxon>
        <taxon>Tracheophyta</taxon>
        <taxon>Spermatophyta</taxon>
        <taxon>Magnoliopsida</taxon>
        <taxon>Liliopsida</taxon>
        <taxon>Poales</taxon>
        <taxon>Poaceae</taxon>
        <taxon>BOP clade</taxon>
        <taxon>Pooideae</taxon>
        <taxon>Triticodae</taxon>
        <taxon>Triticeae</taxon>
        <taxon>Triticinae</taxon>
        <taxon>Aegilops</taxon>
    </lineage>
</organism>
<name>A0A453H703_AEGTS</name>
<protein>
    <submittedName>
        <fullName evidence="2">Uncharacterized protein</fullName>
    </submittedName>
</protein>
<reference evidence="2" key="4">
    <citation type="submission" date="2019-03" db="UniProtKB">
        <authorList>
            <consortium name="EnsemblPlants"/>
        </authorList>
    </citation>
    <scope>IDENTIFICATION</scope>
</reference>
<reference evidence="3" key="2">
    <citation type="journal article" date="2017" name="Nat. Plants">
        <title>The Aegilops tauschii genome reveals multiple impacts of transposons.</title>
        <authorList>
            <person name="Zhao G."/>
            <person name="Zou C."/>
            <person name="Li K."/>
            <person name="Wang K."/>
            <person name="Li T."/>
            <person name="Gao L."/>
            <person name="Zhang X."/>
            <person name="Wang H."/>
            <person name="Yang Z."/>
            <person name="Liu X."/>
            <person name="Jiang W."/>
            <person name="Mao L."/>
            <person name="Kong X."/>
            <person name="Jiao Y."/>
            <person name="Jia J."/>
        </authorList>
    </citation>
    <scope>NUCLEOTIDE SEQUENCE [LARGE SCALE GENOMIC DNA]</scope>
    <source>
        <strain evidence="3">cv. AL8/78</strain>
    </source>
</reference>
<dbReference type="Gramene" id="AET4Gv20091000.8">
    <property type="protein sequence ID" value="AET4Gv20091000.8"/>
    <property type="gene ID" value="AET4Gv20091000"/>
</dbReference>
<reference evidence="2" key="5">
    <citation type="journal article" date="2021" name="G3 (Bethesda)">
        <title>Aegilops tauschii genome assembly Aet v5.0 features greater sequence contiguity and improved annotation.</title>
        <authorList>
            <person name="Wang L."/>
            <person name="Zhu T."/>
            <person name="Rodriguez J.C."/>
            <person name="Deal K.R."/>
            <person name="Dubcovsky J."/>
            <person name="McGuire P.E."/>
            <person name="Lux T."/>
            <person name="Spannagl M."/>
            <person name="Mayer K.F.X."/>
            <person name="Baldrich P."/>
            <person name="Meyers B.C."/>
            <person name="Huo N."/>
            <person name="Gu Y.Q."/>
            <person name="Zhou H."/>
            <person name="Devos K.M."/>
            <person name="Bennetzen J.L."/>
            <person name="Unver T."/>
            <person name="Budak H."/>
            <person name="Gulick P.J."/>
            <person name="Galiba G."/>
            <person name="Kalapos B."/>
            <person name="Nelson D.R."/>
            <person name="Li P."/>
            <person name="You F.M."/>
            <person name="Luo M.C."/>
            <person name="Dvorak J."/>
        </authorList>
    </citation>
    <scope>NUCLEOTIDE SEQUENCE [LARGE SCALE GENOMIC DNA]</scope>
    <source>
        <strain evidence="2">cv. AL8/78</strain>
    </source>
</reference>
<reference evidence="3" key="1">
    <citation type="journal article" date="2014" name="Science">
        <title>Ancient hybridizations among the ancestral genomes of bread wheat.</title>
        <authorList>
            <consortium name="International Wheat Genome Sequencing Consortium,"/>
            <person name="Marcussen T."/>
            <person name="Sandve S.R."/>
            <person name="Heier L."/>
            <person name="Spannagl M."/>
            <person name="Pfeifer M."/>
            <person name="Jakobsen K.S."/>
            <person name="Wulff B.B."/>
            <person name="Steuernagel B."/>
            <person name="Mayer K.F."/>
            <person name="Olsen O.A."/>
        </authorList>
    </citation>
    <scope>NUCLEOTIDE SEQUENCE [LARGE SCALE GENOMIC DNA]</scope>
    <source>
        <strain evidence="3">cv. AL8/78</strain>
    </source>
</reference>
<dbReference type="AlphaFoldDB" id="A0A453H703"/>
<evidence type="ECO:0000313" key="3">
    <source>
        <dbReference type="Proteomes" id="UP000015105"/>
    </source>
</evidence>
<keyword evidence="3" id="KW-1185">Reference proteome</keyword>
<reference evidence="2" key="3">
    <citation type="journal article" date="2017" name="Nature">
        <title>Genome sequence of the progenitor of the wheat D genome Aegilops tauschii.</title>
        <authorList>
            <person name="Luo M.C."/>
            <person name="Gu Y.Q."/>
            <person name="Puiu D."/>
            <person name="Wang H."/>
            <person name="Twardziok S.O."/>
            <person name="Deal K.R."/>
            <person name="Huo N."/>
            <person name="Zhu T."/>
            <person name="Wang L."/>
            <person name="Wang Y."/>
            <person name="McGuire P.E."/>
            <person name="Liu S."/>
            <person name="Long H."/>
            <person name="Ramasamy R.K."/>
            <person name="Rodriguez J.C."/>
            <person name="Van S.L."/>
            <person name="Yuan L."/>
            <person name="Wang Z."/>
            <person name="Xia Z."/>
            <person name="Xiao L."/>
            <person name="Anderson O.D."/>
            <person name="Ouyang S."/>
            <person name="Liang Y."/>
            <person name="Zimin A.V."/>
            <person name="Pertea G."/>
            <person name="Qi P."/>
            <person name="Bennetzen J.L."/>
            <person name="Dai X."/>
            <person name="Dawson M.W."/>
            <person name="Muller H.G."/>
            <person name="Kugler K."/>
            <person name="Rivarola-Duarte L."/>
            <person name="Spannagl M."/>
            <person name="Mayer K.F.X."/>
            <person name="Lu F.H."/>
            <person name="Bevan M.W."/>
            <person name="Leroy P."/>
            <person name="Li P."/>
            <person name="You F.M."/>
            <person name="Sun Q."/>
            <person name="Liu Z."/>
            <person name="Lyons E."/>
            <person name="Wicker T."/>
            <person name="Salzberg S.L."/>
            <person name="Devos K.M."/>
            <person name="Dvorak J."/>
        </authorList>
    </citation>
    <scope>NUCLEOTIDE SEQUENCE [LARGE SCALE GENOMIC DNA]</scope>
    <source>
        <strain evidence="2">cv. AL8/78</strain>
    </source>
</reference>
<accession>A0A453H703</accession>
<evidence type="ECO:0000256" key="1">
    <source>
        <dbReference type="SAM" id="MobiDB-lite"/>
    </source>
</evidence>
<evidence type="ECO:0000313" key="2">
    <source>
        <dbReference type="EnsemblPlants" id="AET4Gv20091000.8"/>
    </source>
</evidence>